<dbReference type="Proteomes" id="UP000198599">
    <property type="component" value="Unassembled WGS sequence"/>
</dbReference>
<name>A0A1I5CKD9_9RHOB</name>
<feature type="region of interest" description="Disordered" evidence="1">
    <location>
        <begin position="1089"/>
        <end position="1119"/>
    </location>
</feature>
<reference evidence="4" key="1">
    <citation type="submission" date="2016-10" db="EMBL/GenBank/DDBJ databases">
        <authorList>
            <person name="Varghese N."/>
            <person name="Submissions S."/>
        </authorList>
    </citation>
    <scope>NUCLEOTIDE SEQUENCE [LARGE SCALE GENOMIC DNA]</scope>
    <source>
        <strain evidence="4">DSM 28463</strain>
    </source>
</reference>
<sequence length="1119" mass="118287">MSNINKHGTRKRRLRRFGLGLSFCVCVVVLAGAIAAALAIGTRLTAPDWLHQRIAQRINADLPGYQLDFGTMSMVVSDEFVPRLLLRDVALKGGDGGQVANLSELEITVAPEPILDGKVKASSVRLSGLRLILRRRADGAFSIALEGLGATGAEGTRFANLTDQIDAVFSRPQFAALNRIEADNLTLRYEDARAGRAWSADGGRVVLTRDGTHIGIRGDVALLGARDYATTLEVSYGGQIGHKEADFGVKFDDMPSGDISGQSPALVWLDALDAPISGALRATVDGEGRLGPLSATLQIGAGVLQPTPATAPIAFQSARSYFTYDPKANEIRFTELSLDSKWVSARAEGTAFLVGMENGWPRELQAQIRVSDIRADPAEFYPDPILLDRAAADIRLQLDPFVLSVGELSLEDQGQHFVLDGTVRGQTDGWDVALNGRMGALAPDRLLELWPLAVKPKTRTWIAENVQKAELRNIQLALRATPNDRPDVFLGFDFEGLQARFVKLVPPITEASGHASIYDNRFVITAESGHVVAAQGGKIDIAGTSFIIPDVRVKSGPARTLLHTDSTVTAALSLLDEEPFRFLTKAGQPVTLADGRATLAGQLDLLLKPKLTPAEVAYDVTGTLTGVRSETLVKDRVLAASELLVTASNTGIEIGGDARIGRVPVSGAWQMPLGVGTAGDSSVSGVIELSEQFADEFNIGLPPGSISGAGPADITISFAKGQSARFDLTSGLAGVGLSLKQLSWALPRAATARLEVAGTIGEPPGIDRLEFNGGGLEARGSVTLNANGDLDRAAFETVKIGDWLAAPVTLVGRGAGQSPRVEVRGGTIDLRQTSLSGEGGGNGSRNSGSAGGPVSLQLDRLQVSDGISLTDFRAELDTADGTDGNFTGRVNGATLVNGRVVPMDGRSAFRIQSRDAGGVLRSAGFLKQAREGTMDLIMTPAPEPGSYDGTLSIDQFRIKEAAALGALLNTISVVGLLEQFNGEGLHFSRVDARFRLTPDRLTLLEGSAVGAALGVSMDGFYYMESGQMNMRGVVSPVYLVNSLGGIFNRAGEGLFGVNYKLKGLASDPQVSINPLSALAPGALRNLFRKPAPTLGDGPAQTSAPDDTPDRAPAYQRQDR</sequence>
<accession>A0A1I5CKD9</accession>
<evidence type="ECO:0000313" key="3">
    <source>
        <dbReference type="EMBL" id="SFN87490.1"/>
    </source>
</evidence>
<protein>
    <recommendedName>
        <fullName evidence="2">YhdP central domain-containing protein</fullName>
    </recommendedName>
</protein>
<evidence type="ECO:0000256" key="1">
    <source>
        <dbReference type="SAM" id="MobiDB-lite"/>
    </source>
</evidence>
<evidence type="ECO:0000259" key="2">
    <source>
        <dbReference type="Pfam" id="PF13116"/>
    </source>
</evidence>
<gene>
    <name evidence="3" type="ORF">SAMN04487859_11090</name>
</gene>
<feature type="domain" description="YhdP central" evidence="2">
    <location>
        <begin position="330"/>
        <end position="812"/>
    </location>
</feature>
<dbReference type="Pfam" id="PF13116">
    <property type="entry name" value="YhdP"/>
    <property type="match status" value="1"/>
</dbReference>
<dbReference type="OrthoDB" id="7161641at2"/>
<dbReference type="AlphaFoldDB" id="A0A1I5CKD9"/>
<dbReference type="InterPro" id="IPR025263">
    <property type="entry name" value="YhdP_central"/>
</dbReference>
<proteinExistence type="predicted"/>
<feature type="region of interest" description="Disordered" evidence="1">
    <location>
        <begin position="825"/>
        <end position="854"/>
    </location>
</feature>
<keyword evidence="4" id="KW-1185">Reference proteome</keyword>
<evidence type="ECO:0000313" key="4">
    <source>
        <dbReference type="Proteomes" id="UP000198599"/>
    </source>
</evidence>
<organism evidence="3 4">
    <name type="scientific">Roseovarius lutimaris</name>
    <dbReference type="NCBI Taxonomy" id="1005928"/>
    <lineage>
        <taxon>Bacteria</taxon>
        <taxon>Pseudomonadati</taxon>
        <taxon>Pseudomonadota</taxon>
        <taxon>Alphaproteobacteria</taxon>
        <taxon>Rhodobacterales</taxon>
        <taxon>Roseobacteraceae</taxon>
        <taxon>Roseovarius</taxon>
    </lineage>
</organism>
<dbReference type="EMBL" id="FOVP01000010">
    <property type="protein sequence ID" value="SFN87490.1"/>
    <property type="molecule type" value="Genomic_DNA"/>
</dbReference>
<dbReference type="RefSeq" id="WP_092838099.1">
    <property type="nucleotide sequence ID" value="NZ_FOVP01000010.1"/>
</dbReference>
<dbReference type="STRING" id="1005928.SAMN04487859_11090"/>